<proteinExistence type="predicted"/>
<keyword evidence="1" id="KW-0472">Membrane</keyword>
<evidence type="ECO:0000313" key="3">
    <source>
        <dbReference type="EMBL" id="UZW76037.1"/>
    </source>
</evidence>
<evidence type="ECO:0000313" key="4">
    <source>
        <dbReference type="Proteomes" id="UP001164472"/>
    </source>
</evidence>
<name>A0A9E8HKX5_9ALTE</name>
<gene>
    <name evidence="3" type="ORF">NNL22_05500</name>
</gene>
<reference evidence="3" key="1">
    <citation type="submission" date="2022-07" db="EMBL/GenBank/DDBJ databases">
        <title>Alkalimarinus sp. nov., isolated from gut of a Alitta virens.</title>
        <authorList>
            <person name="Yang A.I."/>
            <person name="Shin N.-R."/>
        </authorList>
    </citation>
    <scope>NUCLEOTIDE SEQUENCE</scope>
    <source>
        <strain evidence="3">FA028</strain>
    </source>
</reference>
<feature type="domain" description="Transglutaminase-like" evidence="2">
    <location>
        <begin position="419"/>
        <end position="490"/>
    </location>
</feature>
<dbReference type="RefSeq" id="WP_251812188.1">
    <property type="nucleotide sequence ID" value="NZ_CP101527.1"/>
</dbReference>
<dbReference type="InterPro" id="IPR002931">
    <property type="entry name" value="Transglutaminase-like"/>
</dbReference>
<feature type="transmembrane region" description="Helical" evidence="1">
    <location>
        <begin position="132"/>
        <end position="150"/>
    </location>
</feature>
<dbReference type="InterPro" id="IPR025403">
    <property type="entry name" value="TgpA-like_C"/>
</dbReference>
<dbReference type="InterPro" id="IPR021878">
    <property type="entry name" value="TgpA_N"/>
</dbReference>
<accession>A0A9E8HKX5</accession>
<dbReference type="SMART" id="SM00460">
    <property type="entry name" value="TGc"/>
    <property type="match status" value="1"/>
</dbReference>
<dbReference type="EMBL" id="CP101527">
    <property type="protein sequence ID" value="UZW76037.1"/>
    <property type="molecule type" value="Genomic_DNA"/>
</dbReference>
<dbReference type="SUPFAM" id="SSF54001">
    <property type="entry name" value="Cysteine proteinases"/>
    <property type="match status" value="1"/>
</dbReference>
<dbReference type="Pfam" id="PF11992">
    <property type="entry name" value="TgpA_N"/>
    <property type="match status" value="1"/>
</dbReference>
<dbReference type="Pfam" id="PF01841">
    <property type="entry name" value="Transglut_core"/>
    <property type="match status" value="1"/>
</dbReference>
<keyword evidence="1" id="KW-1133">Transmembrane helix</keyword>
<feature type="transmembrane region" description="Helical" evidence="1">
    <location>
        <begin position="162"/>
        <end position="183"/>
    </location>
</feature>
<feature type="transmembrane region" description="Helical" evidence="1">
    <location>
        <begin position="108"/>
        <end position="126"/>
    </location>
</feature>
<evidence type="ECO:0000259" key="2">
    <source>
        <dbReference type="SMART" id="SM00460"/>
    </source>
</evidence>
<dbReference type="PANTHER" id="PTHR42736">
    <property type="entry name" value="PROTEIN-GLUTAMINE GAMMA-GLUTAMYLTRANSFERASE"/>
    <property type="match status" value="1"/>
</dbReference>
<evidence type="ECO:0000256" key="1">
    <source>
        <dbReference type="SAM" id="Phobius"/>
    </source>
</evidence>
<dbReference type="PANTHER" id="PTHR42736:SF1">
    <property type="entry name" value="PROTEIN-GLUTAMINE GAMMA-GLUTAMYLTRANSFERASE"/>
    <property type="match status" value="1"/>
</dbReference>
<dbReference type="AlphaFoldDB" id="A0A9E8HKX5"/>
<dbReference type="InterPro" id="IPR052901">
    <property type="entry name" value="Bact_TGase-like"/>
</dbReference>
<dbReference type="Pfam" id="PF13559">
    <property type="entry name" value="DUF4129"/>
    <property type="match status" value="1"/>
</dbReference>
<protein>
    <submittedName>
        <fullName evidence="3">DUF3488 and transglutaminase-like domain-containing protein</fullName>
    </submittedName>
</protein>
<dbReference type="InterPro" id="IPR038765">
    <property type="entry name" value="Papain-like_cys_pep_sf"/>
</dbReference>
<keyword evidence="4" id="KW-1185">Reference proteome</keyword>
<feature type="transmembrane region" description="Helical" evidence="1">
    <location>
        <begin position="62"/>
        <end position="78"/>
    </location>
</feature>
<dbReference type="Proteomes" id="UP001164472">
    <property type="component" value="Chromosome"/>
</dbReference>
<keyword evidence="1" id="KW-0812">Transmembrane</keyword>
<sequence length="693" mass="79459">MKRQPDKLIPQSSLFTLLSAFIVVMLPHYANVSSWLVILSVLLLLWRSSIVKGWLDYPGRSVKTLLVVASVVGFYLSYRHQFSVESAVAFFVLSVSLKLIEVRFIKDCYLFVFILLYLCACQFLFSQTFLTAIYQITASFVTLAVLFSLHKGRLDIPSKIRALEFAKLVFIAIPLVIIIFMFFPRIAPLWSIPLSTGKAYTGISDSMSPGQIAELTQSSERAFRVSFSGDIPPQNQLYWRGLELDTLEGETWRSSETPAQILLGRLDEVRTFNTDDKDSYSVLIEPTNNRWAYALANSSLASTNLMLSDRGYIRFKSNVIQPTRYKLTYEIEKLTGPLSVVNGKTVRVPSVLSPVEVRRYTQLPSSGNPITRQFVSKWLEKGLTAEELTLQMMRYFREQPFYYTLRPPRTRESLFDEFLFDTRRGFCAHYAGALVYMLRLAGVPSRVIVGYQGGELNQQEGYLMVHQYDAHAWVEVWLDGVGWQRYDPTAMVALDRVEKGLREAVKEEGSFLSDNAFASARYNNIAFVRWMRLRLDALSYNWQKWVVGYDGQTQYDFLSRWLGAVSFKSLALIMATIGGVIVVIAFLLLGYSKKRGAVDEVVLEFERFCKSLEKTGMKRVIGETPSQYTQRLAVKFPLHQKALEGLSRIFNDLQYGESRDQDDKARLLDNMKQQARVLAREIKRWNKRHDKSE</sequence>
<feature type="transmembrane region" description="Helical" evidence="1">
    <location>
        <begin position="570"/>
        <end position="589"/>
    </location>
</feature>
<dbReference type="KEGG" id="asem:NNL22_05500"/>
<feature type="transmembrane region" description="Helical" evidence="1">
    <location>
        <begin position="12"/>
        <end position="29"/>
    </location>
</feature>
<organism evidence="3 4">
    <name type="scientific">Alkalimarinus sediminis</name>
    <dbReference type="NCBI Taxonomy" id="1632866"/>
    <lineage>
        <taxon>Bacteria</taxon>
        <taxon>Pseudomonadati</taxon>
        <taxon>Pseudomonadota</taxon>
        <taxon>Gammaproteobacteria</taxon>
        <taxon>Alteromonadales</taxon>
        <taxon>Alteromonadaceae</taxon>
        <taxon>Alkalimarinus</taxon>
    </lineage>
</organism>
<dbReference type="Gene3D" id="3.10.620.30">
    <property type="match status" value="1"/>
</dbReference>